<dbReference type="Pfam" id="PF14060">
    <property type="entry name" value="DUF4252"/>
    <property type="match status" value="1"/>
</dbReference>
<evidence type="ECO:0000313" key="3">
    <source>
        <dbReference type="Proteomes" id="UP000662783"/>
    </source>
</evidence>
<dbReference type="KEGG" id="fuv:JR347_10680"/>
<name>A0A974ZZG4_9BACT</name>
<accession>A0A974ZZG4</accession>
<proteinExistence type="predicted"/>
<feature type="chain" id="PRO_5037469049" evidence="1">
    <location>
        <begin position="19"/>
        <end position="170"/>
    </location>
</feature>
<gene>
    <name evidence="2" type="ORF">JR347_10680</name>
</gene>
<keyword evidence="3" id="KW-1185">Reference proteome</keyword>
<evidence type="ECO:0000256" key="1">
    <source>
        <dbReference type="SAM" id="SignalP"/>
    </source>
</evidence>
<feature type="signal peptide" evidence="1">
    <location>
        <begin position="1"/>
        <end position="18"/>
    </location>
</feature>
<dbReference type="Proteomes" id="UP000662783">
    <property type="component" value="Chromosome"/>
</dbReference>
<dbReference type="EMBL" id="CP070608">
    <property type="protein sequence ID" value="QSE96081.1"/>
    <property type="molecule type" value="Genomic_DNA"/>
</dbReference>
<dbReference type="RefSeq" id="WP_205720594.1">
    <property type="nucleotide sequence ID" value="NZ_CP070608.1"/>
</dbReference>
<dbReference type="AlphaFoldDB" id="A0A974ZZG4"/>
<keyword evidence="1" id="KW-0732">Signal</keyword>
<organism evidence="2 3">
    <name type="scientific">Fulvivirga lutea</name>
    <dbReference type="NCBI Taxonomy" id="2810512"/>
    <lineage>
        <taxon>Bacteria</taxon>
        <taxon>Pseudomonadati</taxon>
        <taxon>Bacteroidota</taxon>
        <taxon>Cytophagia</taxon>
        <taxon>Cytophagales</taxon>
        <taxon>Fulvivirgaceae</taxon>
        <taxon>Fulvivirga</taxon>
    </lineage>
</organism>
<protein>
    <submittedName>
        <fullName evidence="2">DUF4252 domain-containing protein</fullName>
    </submittedName>
</protein>
<evidence type="ECO:0000313" key="2">
    <source>
        <dbReference type="EMBL" id="QSE96081.1"/>
    </source>
</evidence>
<sequence length="170" mass="19179">MKKVLTVLAVLVAFAANGQDAISRFFDKYADDETFTNVTITSRMFSLFTDLEMESKEDQEILDAISKLKGLKILAKEEVNGKAMYKEALGLLPKGEFDELMSIKDEDKDMKFMIKENDKKISELVMIMGGDKEFFILTLFGEIDLKQVAKISKAMDIDGLDNLNKLDKGN</sequence>
<dbReference type="InterPro" id="IPR025348">
    <property type="entry name" value="DUF4252"/>
</dbReference>
<reference evidence="2" key="1">
    <citation type="submission" date="2021-02" db="EMBL/GenBank/DDBJ databases">
        <title>Fulvivirga sp. S481 isolated from sea water.</title>
        <authorList>
            <person name="Bae S.S."/>
            <person name="Baek K."/>
        </authorList>
    </citation>
    <scope>NUCLEOTIDE SEQUENCE</scope>
    <source>
        <strain evidence="2">S481</strain>
    </source>
</reference>